<evidence type="ECO:0000313" key="2">
    <source>
        <dbReference type="Proteomes" id="UP000188929"/>
    </source>
</evidence>
<sequence>MVMGTDIAFDVSSVVGERVTVMATVFTPDDGAAPTTVVVAVPGGTYSRSYLHPGPATLPGYRFAEHLAAAGRAGPPLQRQGCWRIAYGDRVPSGAYGP</sequence>
<evidence type="ECO:0000313" key="1">
    <source>
        <dbReference type="EMBL" id="ONH27977.1"/>
    </source>
</evidence>
<dbReference type="EMBL" id="MOMC01000043">
    <property type="protein sequence ID" value="ONH27977.1"/>
    <property type="molecule type" value="Genomic_DNA"/>
</dbReference>
<accession>A0A1V2I7W1</accession>
<organism evidence="1 2">
    <name type="scientific">Pseudofrankia asymbiotica</name>
    <dbReference type="NCBI Taxonomy" id="1834516"/>
    <lineage>
        <taxon>Bacteria</taxon>
        <taxon>Bacillati</taxon>
        <taxon>Actinomycetota</taxon>
        <taxon>Actinomycetes</taxon>
        <taxon>Frankiales</taxon>
        <taxon>Frankiaceae</taxon>
        <taxon>Pseudofrankia</taxon>
    </lineage>
</organism>
<gene>
    <name evidence="1" type="ORF">BL253_20415</name>
</gene>
<name>A0A1V2I7W1_9ACTN</name>
<dbReference type="Proteomes" id="UP000188929">
    <property type="component" value="Unassembled WGS sequence"/>
</dbReference>
<comment type="caution">
    <text evidence="1">The sequence shown here is derived from an EMBL/GenBank/DDBJ whole genome shotgun (WGS) entry which is preliminary data.</text>
</comment>
<proteinExistence type="predicted"/>
<keyword evidence="2" id="KW-1185">Reference proteome</keyword>
<reference evidence="2" key="1">
    <citation type="submission" date="2016-10" db="EMBL/GenBank/DDBJ databases">
        <title>Frankia sp. NRRL B-16386 Genome sequencing.</title>
        <authorList>
            <person name="Ghodhbane-Gtari F."/>
            <person name="Swanson E."/>
            <person name="Gueddou A."/>
            <person name="Hezbri K."/>
            <person name="Ktari K."/>
            <person name="Nouioui I."/>
            <person name="Morris K."/>
            <person name="Simpson S."/>
            <person name="Abebe-Akele F."/>
            <person name="Thomas K."/>
            <person name="Gtari M."/>
            <person name="Tisa L.S."/>
        </authorList>
    </citation>
    <scope>NUCLEOTIDE SEQUENCE [LARGE SCALE GENOMIC DNA]</scope>
    <source>
        <strain evidence="2">NRRL B-16386</strain>
    </source>
</reference>
<dbReference type="OrthoDB" id="4512892at2"/>
<protein>
    <submittedName>
        <fullName evidence="1">Uncharacterized protein</fullName>
    </submittedName>
</protein>
<dbReference type="RefSeq" id="WP_076818789.1">
    <property type="nucleotide sequence ID" value="NZ_MOMC01000043.1"/>
</dbReference>
<dbReference type="AlphaFoldDB" id="A0A1V2I7W1"/>